<keyword evidence="3" id="KW-0223">Dioxygenase</keyword>
<dbReference type="InterPro" id="IPR000391">
    <property type="entry name" value="Rng_hydr_dOase-bsu"/>
</dbReference>
<comment type="caution">
    <text evidence="5">The sequence shown here is derived from an EMBL/GenBank/DDBJ whole genome shotgun (WGS) entry which is preliminary data.</text>
</comment>
<dbReference type="EMBL" id="RBUA01001337">
    <property type="protein sequence ID" value="RMU45144.1"/>
    <property type="molecule type" value="Genomic_DNA"/>
</dbReference>
<dbReference type="PANTHER" id="PTHR41534:SF1">
    <property type="entry name" value="BLR3401 PROTEIN"/>
    <property type="match status" value="1"/>
</dbReference>
<evidence type="ECO:0000313" key="6">
    <source>
        <dbReference type="Proteomes" id="UP000280395"/>
    </source>
</evidence>
<dbReference type="PANTHER" id="PTHR41534">
    <property type="entry name" value="BLR3401 PROTEIN"/>
    <property type="match status" value="1"/>
</dbReference>
<accession>A0A3M5UI00</accession>
<dbReference type="GO" id="GO:0019380">
    <property type="term" value="P:3-phenylpropionate catabolic process"/>
    <property type="evidence" value="ECO:0007669"/>
    <property type="project" value="TreeGrafter"/>
</dbReference>
<gene>
    <name evidence="5" type="ORF">ALP29_04485</name>
</gene>
<proteinExistence type="inferred from homology"/>
<dbReference type="Pfam" id="PF00866">
    <property type="entry name" value="Ring_hydroxyl_B"/>
    <property type="match status" value="1"/>
</dbReference>
<protein>
    <recommendedName>
        <fullName evidence="7">Aromatic-ring-hydroxylating dioxygenase subunit beta</fullName>
    </recommendedName>
</protein>
<evidence type="ECO:0000256" key="3">
    <source>
        <dbReference type="ARBA" id="ARBA00022964"/>
    </source>
</evidence>
<evidence type="ECO:0008006" key="7">
    <source>
        <dbReference type="Google" id="ProtNLM"/>
    </source>
</evidence>
<dbReference type="InterPro" id="IPR032710">
    <property type="entry name" value="NTF2-like_dom_sf"/>
</dbReference>
<dbReference type="GO" id="GO:0051213">
    <property type="term" value="F:dioxygenase activity"/>
    <property type="evidence" value="ECO:0007669"/>
    <property type="project" value="UniProtKB-KW"/>
</dbReference>
<dbReference type="AlphaFoldDB" id="A0A3M5UI00"/>
<dbReference type="Proteomes" id="UP000280395">
    <property type="component" value="Unassembled WGS sequence"/>
</dbReference>
<evidence type="ECO:0000256" key="4">
    <source>
        <dbReference type="ARBA" id="ARBA00023002"/>
    </source>
</evidence>
<organism evidence="5 6">
    <name type="scientific">Pseudomonas syringae pv. avii</name>
    <dbReference type="NCBI Taxonomy" id="663959"/>
    <lineage>
        <taxon>Bacteria</taxon>
        <taxon>Pseudomonadati</taxon>
        <taxon>Pseudomonadota</taxon>
        <taxon>Gammaproteobacteria</taxon>
        <taxon>Pseudomonadales</taxon>
        <taxon>Pseudomonadaceae</taxon>
        <taxon>Pseudomonas</taxon>
        <taxon>Pseudomonas syringae</taxon>
    </lineage>
</organism>
<dbReference type="CDD" id="cd00667">
    <property type="entry name" value="ring_hydroxylating_dioxygenases_beta"/>
    <property type="match status" value="1"/>
</dbReference>
<evidence type="ECO:0000256" key="1">
    <source>
        <dbReference type="ARBA" id="ARBA00009570"/>
    </source>
</evidence>
<name>A0A3M5UI00_PSESX</name>
<keyword evidence="4" id="KW-0560">Oxidoreductase</keyword>
<keyword evidence="2" id="KW-0058">Aromatic hydrocarbons catabolism</keyword>
<dbReference type="Gene3D" id="3.10.450.50">
    <property type="match status" value="1"/>
</dbReference>
<evidence type="ECO:0000256" key="2">
    <source>
        <dbReference type="ARBA" id="ARBA00022797"/>
    </source>
</evidence>
<reference evidence="5 6" key="1">
    <citation type="submission" date="2018-08" db="EMBL/GenBank/DDBJ databases">
        <title>Recombination of ecologically and evolutionarily significant loci maintains genetic cohesion in the Pseudomonas syringae species complex.</title>
        <authorList>
            <person name="Dillon M."/>
            <person name="Thakur S."/>
            <person name="Almeida R.N.D."/>
            <person name="Weir B.S."/>
            <person name="Guttman D.S."/>
        </authorList>
    </citation>
    <scope>NUCLEOTIDE SEQUENCE [LARGE SCALE GENOMIC DNA]</scope>
    <source>
        <strain evidence="5 6">ICMP 14479</strain>
    </source>
</reference>
<evidence type="ECO:0000313" key="5">
    <source>
        <dbReference type="EMBL" id="RMU45144.1"/>
    </source>
</evidence>
<sequence>MLNDGFPDISIEPIQPMSPDAQLTFEVEQFLFREASLLDERAFDGWLKLWAENGRYWVPRAPDQASPFEHISIFWENAMLRETRVRRLLNERNWSQQPPTKTSRLVGNVSVLGCDGEGMLIVSSRLHVSEYRLDLRYLSARVVHKLVESQEGFKIALKRVDLVNCDSVFTNIEVFL</sequence>
<comment type="similarity">
    <text evidence="1">Belongs to the bacterial ring-hydroxylating dioxygenase beta subunit family.</text>
</comment>
<dbReference type="SUPFAM" id="SSF54427">
    <property type="entry name" value="NTF2-like"/>
    <property type="match status" value="1"/>
</dbReference>
<dbReference type="RefSeq" id="WP_259639122.1">
    <property type="nucleotide sequence ID" value="NZ_RBUA01001337.1"/>
</dbReference>